<dbReference type="GO" id="GO:0005829">
    <property type="term" value="C:cytosol"/>
    <property type="evidence" value="ECO:0007669"/>
    <property type="project" value="TreeGrafter"/>
</dbReference>
<dbReference type="PANTHER" id="PTHR10584">
    <property type="entry name" value="SUGAR KINASE"/>
    <property type="match status" value="1"/>
</dbReference>
<dbReference type="SUPFAM" id="SSF53613">
    <property type="entry name" value="Ribokinase-like"/>
    <property type="match status" value="1"/>
</dbReference>
<dbReference type="Proteomes" id="UP000487649">
    <property type="component" value="Unassembled WGS sequence"/>
</dbReference>
<dbReference type="PRINTS" id="PR00990">
    <property type="entry name" value="RIBOKINASE"/>
</dbReference>
<organism evidence="6 8">
    <name type="scientific">Turicibacter sanguinis</name>
    <dbReference type="NCBI Taxonomy" id="154288"/>
    <lineage>
        <taxon>Bacteria</taxon>
        <taxon>Bacillati</taxon>
        <taxon>Bacillota</taxon>
        <taxon>Erysipelotrichia</taxon>
        <taxon>Erysipelotrichales</taxon>
        <taxon>Turicibacteraceae</taxon>
        <taxon>Turicibacter</taxon>
    </lineage>
</organism>
<dbReference type="PANTHER" id="PTHR10584:SF166">
    <property type="entry name" value="RIBOKINASE"/>
    <property type="match status" value="1"/>
</dbReference>
<dbReference type="InterPro" id="IPR002139">
    <property type="entry name" value="Ribo/fructo_kinase"/>
</dbReference>
<gene>
    <name evidence="7" type="ORF">GMA64_06770</name>
    <name evidence="6" type="ORF">GMA92_07020</name>
</gene>
<dbReference type="PROSITE" id="PS00584">
    <property type="entry name" value="PFKB_KINASES_2"/>
    <property type="match status" value="1"/>
</dbReference>
<accession>A0A6G2CCL7</accession>
<dbReference type="Pfam" id="PF00294">
    <property type="entry name" value="PfkB"/>
    <property type="match status" value="1"/>
</dbReference>
<evidence type="ECO:0000256" key="3">
    <source>
        <dbReference type="ARBA" id="ARBA00022777"/>
    </source>
</evidence>
<dbReference type="RefSeq" id="WP_006785970.1">
    <property type="nucleotide sequence ID" value="NZ_CABJBH010000031.1"/>
</dbReference>
<evidence type="ECO:0000313" key="7">
    <source>
        <dbReference type="EMBL" id="MTL94226.1"/>
    </source>
</evidence>
<dbReference type="EMBL" id="WMQE01000012">
    <property type="protein sequence ID" value="MTK21170.1"/>
    <property type="molecule type" value="Genomic_DNA"/>
</dbReference>
<dbReference type="InterPro" id="IPR011611">
    <property type="entry name" value="PfkB_dom"/>
</dbReference>
<keyword evidence="3 4" id="KW-0418">Kinase</keyword>
<dbReference type="GO" id="GO:0016301">
    <property type="term" value="F:kinase activity"/>
    <property type="evidence" value="ECO:0007669"/>
    <property type="project" value="UniProtKB-KW"/>
</dbReference>
<evidence type="ECO:0000256" key="2">
    <source>
        <dbReference type="ARBA" id="ARBA00022679"/>
    </source>
</evidence>
<evidence type="ECO:0000259" key="5">
    <source>
        <dbReference type="Pfam" id="PF00294"/>
    </source>
</evidence>
<dbReference type="GO" id="GO:0006796">
    <property type="term" value="P:phosphate-containing compound metabolic process"/>
    <property type="evidence" value="ECO:0007669"/>
    <property type="project" value="UniProtKB-ARBA"/>
</dbReference>
<dbReference type="AlphaFoldDB" id="A0A6G2CCL7"/>
<reference evidence="6 8" key="1">
    <citation type="journal article" date="2019" name="Nat. Med.">
        <title>A library of human gut bacterial isolates paired with longitudinal multiomics data enables mechanistic microbiome research.</title>
        <authorList>
            <person name="Poyet M."/>
            <person name="Groussin M."/>
            <person name="Gibbons S.M."/>
            <person name="Avila-Pacheco J."/>
            <person name="Jiang X."/>
            <person name="Kearney S.M."/>
            <person name="Perrotta A.R."/>
            <person name="Berdy B."/>
            <person name="Zhao S."/>
            <person name="Lieberman T.D."/>
            <person name="Swanson P.K."/>
            <person name="Smith M."/>
            <person name="Roesemann S."/>
            <person name="Alexander J.E."/>
            <person name="Rich S.A."/>
            <person name="Livny J."/>
            <person name="Vlamakis H."/>
            <person name="Clish C."/>
            <person name="Bullock K."/>
            <person name="Deik A."/>
            <person name="Scott J."/>
            <person name="Pierce K.A."/>
            <person name="Xavier R.J."/>
            <person name="Alm E.J."/>
        </authorList>
    </citation>
    <scope>NUCLEOTIDE SEQUENCE [LARGE SCALE GENOMIC DNA]</scope>
    <source>
        <strain evidence="7">BIOML-A179</strain>
        <strain evidence="6 8">BIOML-A198</strain>
    </source>
</reference>
<feature type="domain" description="Carbohydrate kinase PfkB" evidence="5">
    <location>
        <begin position="6"/>
        <end position="284"/>
    </location>
</feature>
<dbReference type="EMBL" id="WMQV01000011">
    <property type="protein sequence ID" value="MTL94226.1"/>
    <property type="molecule type" value="Genomic_DNA"/>
</dbReference>
<dbReference type="InterPro" id="IPR029056">
    <property type="entry name" value="Ribokinase-like"/>
</dbReference>
<dbReference type="Gene3D" id="3.40.1190.20">
    <property type="match status" value="1"/>
</dbReference>
<evidence type="ECO:0000256" key="4">
    <source>
        <dbReference type="RuleBase" id="RU003704"/>
    </source>
</evidence>
<dbReference type="InterPro" id="IPR002173">
    <property type="entry name" value="Carboh/pur_kinase_PfkB_CS"/>
</dbReference>
<protein>
    <submittedName>
        <fullName evidence="6">Kinase</fullName>
    </submittedName>
</protein>
<name>A0A6G2CCL7_9FIRM</name>
<comment type="similarity">
    <text evidence="1 4">Belongs to the carbohydrate kinase PfkB family.</text>
</comment>
<sequence length="301" mass="33668">MKTLLLGNAIVDVILNIDVLPKTGDDIFCQKQSVTIGGCAYNVATILNHFDVEHDLAVPVGSGSYASMIKEELIKHGYPVHIEEQTVDNGYCLCLVEHHGERTFITVPGVEANYQRRWLDAFSGEQYDNIYISGYEMEGLSGAIISQWLSTQEIKNLYFAPGPRITFIEQETMERLFKLHPILHINQSEALSFTKEQDLNLAVRKLYALTHNELFITLGEHGVLHFDGENQMIIEAPKTTVVNTIGAGDSHLGAIIALRSLGYETKQCCEIANKVAAKVVSLQSSKFEEEYFNKGDFLCQH</sequence>
<evidence type="ECO:0000313" key="8">
    <source>
        <dbReference type="Proteomes" id="UP000487649"/>
    </source>
</evidence>
<dbReference type="GeneID" id="60058162"/>
<comment type="caution">
    <text evidence="6">The sequence shown here is derived from an EMBL/GenBank/DDBJ whole genome shotgun (WGS) entry which is preliminary data.</text>
</comment>
<keyword evidence="2 4" id="KW-0808">Transferase</keyword>
<evidence type="ECO:0000313" key="6">
    <source>
        <dbReference type="EMBL" id="MTK21170.1"/>
    </source>
</evidence>
<evidence type="ECO:0000256" key="1">
    <source>
        <dbReference type="ARBA" id="ARBA00010688"/>
    </source>
</evidence>
<proteinExistence type="inferred from homology"/>